<comment type="similarity">
    <text evidence="2">Belongs to the bacterial solute-binding protein 1 family.</text>
</comment>
<dbReference type="PROSITE" id="PS51257">
    <property type="entry name" value="PROKAR_LIPOPROTEIN"/>
    <property type="match status" value="1"/>
</dbReference>
<dbReference type="SUPFAM" id="SSF53850">
    <property type="entry name" value="Periplasmic binding protein-like II"/>
    <property type="match status" value="1"/>
</dbReference>
<dbReference type="Gene3D" id="3.40.190.10">
    <property type="entry name" value="Periplasmic binding protein-like II"/>
    <property type="match status" value="1"/>
</dbReference>
<dbReference type="PANTHER" id="PTHR43649">
    <property type="entry name" value="ARABINOSE-BINDING PROTEIN-RELATED"/>
    <property type="match status" value="1"/>
</dbReference>
<comment type="caution">
    <text evidence="6">The sequence shown here is derived from an EMBL/GenBank/DDBJ whole genome shotgun (WGS) entry which is preliminary data.</text>
</comment>
<dbReference type="InterPro" id="IPR006059">
    <property type="entry name" value="SBP"/>
</dbReference>
<reference evidence="7" key="1">
    <citation type="submission" date="2020-07" db="EMBL/GenBank/DDBJ databases">
        <authorList>
            <person name="Partida-Martinez L."/>
            <person name="Huntemann M."/>
            <person name="Clum A."/>
            <person name="Wang J."/>
            <person name="Palaniappan K."/>
            <person name="Ritter S."/>
            <person name="Chen I.-M."/>
            <person name="Stamatis D."/>
            <person name="Reddy T."/>
            <person name="O'Malley R."/>
            <person name="Daum C."/>
            <person name="Shapiro N."/>
            <person name="Ivanova N."/>
            <person name="Kyrpides N."/>
            <person name="Woyke T."/>
        </authorList>
    </citation>
    <scope>NUCLEOTIDE SEQUENCE [LARGE SCALE GENOMIC DNA]</scope>
    <source>
        <strain evidence="7">AT2.8</strain>
    </source>
</reference>
<evidence type="ECO:0000313" key="7">
    <source>
        <dbReference type="Proteomes" id="UP000548423"/>
    </source>
</evidence>
<protein>
    <submittedName>
        <fullName evidence="6">Multiple sugar transport system substrate-binding protein</fullName>
    </submittedName>
</protein>
<dbReference type="Pfam" id="PF01547">
    <property type="entry name" value="SBP_bac_1"/>
    <property type="match status" value="1"/>
</dbReference>
<evidence type="ECO:0000256" key="3">
    <source>
        <dbReference type="ARBA" id="ARBA00022448"/>
    </source>
</evidence>
<sequence length="460" mass="50740">MKKFLAIFAVLALLVSLAACSSATETSGEKSKEKDSKKEEVILSYANWNLGTEEEQNLERLMIKAFEEKYPHIKVEINETVNTKDWNGTLATAASSGTMPDLFALPQIPLALSNDWLLDISELAAKDKDFANIPQIVQDSASYNGKIYAVPFGQHFLGYFVNKDLYNAANLDYPEFGTPIEEFISGVKEVTNLSKGIAGINNPSAVIDWYPAAVNTDMGWYTLKDGQYSLDSTEFINAVNLAKEFSTNGYAYDTLTDDQKANFKGKDGNEVFLQGGLAIKWDGTWAAPDLTEKATFDWDFIGLPGGVTAVANDFVGISKSSKHTEEAYLFAKWMSYGKEGYLKRLEIADKEGIVLNTLPITTDEEVLDEFFALLDVPGIRTAYDNLDKAIIEPVKMVPGYVDARWQALTGVKAGEKANATTGELVDSFVKGELKVEDYAKQLDQLADQKSTEAQEALKNK</sequence>
<dbReference type="GO" id="GO:0030313">
    <property type="term" value="C:cell envelope"/>
    <property type="evidence" value="ECO:0007669"/>
    <property type="project" value="UniProtKB-SubCell"/>
</dbReference>
<keyword evidence="3" id="KW-0813">Transport</keyword>
<dbReference type="EMBL" id="JACCBX010000012">
    <property type="protein sequence ID" value="NYE08085.1"/>
    <property type="molecule type" value="Genomic_DNA"/>
</dbReference>
<feature type="signal peptide" evidence="5">
    <location>
        <begin position="1"/>
        <end position="18"/>
    </location>
</feature>
<keyword evidence="6" id="KW-0762">Sugar transport</keyword>
<dbReference type="Proteomes" id="UP000548423">
    <property type="component" value="Unassembled WGS sequence"/>
</dbReference>
<comment type="subcellular location">
    <subcellularLocation>
        <location evidence="1">Cell envelope</location>
    </subcellularLocation>
</comment>
<gene>
    <name evidence="6" type="ORF">F4694_004928</name>
</gene>
<dbReference type="PANTHER" id="PTHR43649:SF31">
    <property type="entry name" value="SN-GLYCEROL-3-PHOSPHATE-BINDING PERIPLASMIC PROTEIN UGPB"/>
    <property type="match status" value="1"/>
</dbReference>
<name>A0A852TIV2_9BACI</name>
<evidence type="ECO:0000313" key="6">
    <source>
        <dbReference type="EMBL" id="NYE08085.1"/>
    </source>
</evidence>
<dbReference type="InterPro" id="IPR050490">
    <property type="entry name" value="Bact_solute-bd_prot1"/>
</dbReference>
<proteinExistence type="inferred from homology"/>
<evidence type="ECO:0000256" key="1">
    <source>
        <dbReference type="ARBA" id="ARBA00004196"/>
    </source>
</evidence>
<accession>A0A852TIV2</accession>
<reference evidence="7" key="2">
    <citation type="submission" date="2020-08" db="EMBL/GenBank/DDBJ databases">
        <title>The Agave Microbiome: Exploring the role of microbial communities in plant adaptations to desert environments.</title>
        <authorList>
            <person name="Partida-Martinez L.P."/>
        </authorList>
    </citation>
    <scope>NUCLEOTIDE SEQUENCE [LARGE SCALE GENOMIC DNA]</scope>
    <source>
        <strain evidence="7">AT2.8</strain>
    </source>
</reference>
<keyword evidence="4 5" id="KW-0732">Signal</keyword>
<dbReference type="AlphaFoldDB" id="A0A852TIV2"/>
<evidence type="ECO:0000256" key="2">
    <source>
        <dbReference type="ARBA" id="ARBA00008520"/>
    </source>
</evidence>
<organism evidence="6 7">
    <name type="scientific">Neobacillus niacini</name>
    <dbReference type="NCBI Taxonomy" id="86668"/>
    <lineage>
        <taxon>Bacteria</taxon>
        <taxon>Bacillati</taxon>
        <taxon>Bacillota</taxon>
        <taxon>Bacilli</taxon>
        <taxon>Bacillales</taxon>
        <taxon>Bacillaceae</taxon>
        <taxon>Neobacillus</taxon>
    </lineage>
</organism>
<evidence type="ECO:0000256" key="4">
    <source>
        <dbReference type="ARBA" id="ARBA00022729"/>
    </source>
</evidence>
<feature type="chain" id="PRO_5039268859" evidence="5">
    <location>
        <begin position="19"/>
        <end position="460"/>
    </location>
</feature>
<evidence type="ECO:0000256" key="5">
    <source>
        <dbReference type="SAM" id="SignalP"/>
    </source>
</evidence>